<evidence type="ECO:0000313" key="1">
    <source>
        <dbReference type="EMBL" id="KAA9322700.1"/>
    </source>
</evidence>
<sequence length="113" mass="13499">MLVKYKKDYEKIAMGLLSYLPDLRNLKNLQEEMSLYDDNSDEFFLYLFRDKDSDLIGTVGIQLLEHFVLIRYLSLAPGFRDRKYEQAIMNDLHDEFPKKKLTALPNYSYLFKD</sequence>
<dbReference type="AlphaFoldDB" id="A0A5N1IH08"/>
<dbReference type="GeneID" id="31743168"/>
<gene>
    <name evidence="2" type="ORF">AAC431_01605</name>
    <name evidence="1" type="ORF">F6H94_04780</name>
</gene>
<reference evidence="1 3" key="1">
    <citation type="submission" date="2019-09" db="EMBL/GenBank/DDBJ databases">
        <title>Draft genome sequence assemblies of isolates from the urinary tract.</title>
        <authorList>
            <person name="Mores C.R."/>
            <person name="Putonti C."/>
            <person name="Wolfe A.J."/>
        </authorList>
    </citation>
    <scope>NUCLEOTIDE SEQUENCE [LARGE SCALE GENOMIC DNA]</scope>
    <source>
        <strain evidence="1 3">UMB246</strain>
    </source>
</reference>
<dbReference type="SUPFAM" id="SSF55729">
    <property type="entry name" value="Acyl-CoA N-acyltransferases (Nat)"/>
    <property type="match status" value="1"/>
</dbReference>
<name>A0A5N1IH08_LACJE</name>
<dbReference type="EMBL" id="JBBVUL010000002">
    <property type="protein sequence ID" value="MEL0564622.1"/>
    <property type="molecule type" value="Genomic_DNA"/>
</dbReference>
<dbReference type="EMBL" id="VYWW01000017">
    <property type="protein sequence ID" value="KAA9322700.1"/>
    <property type="molecule type" value="Genomic_DNA"/>
</dbReference>
<accession>A0A5N1IH08</accession>
<evidence type="ECO:0000313" key="4">
    <source>
        <dbReference type="Proteomes" id="UP001385848"/>
    </source>
</evidence>
<protein>
    <submittedName>
        <fullName evidence="1">Reductase</fullName>
    </submittedName>
</protein>
<evidence type="ECO:0000313" key="3">
    <source>
        <dbReference type="Proteomes" id="UP000327236"/>
    </source>
</evidence>
<dbReference type="KEGG" id="lje:BUE77_05500"/>
<comment type="caution">
    <text evidence="1">The sequence shown here is derived from an EMBL/GenBank/DDBJ whole genome shotgun (WGS) entry which is preliminary data.</text>
</comment>
<keyword evidence="4" id="KW-1185">Reference proteome</keyword>
<proteinExistence type="predicted"/>
<reference evidence="2 4" key="2">
    <citation type="submission" date="2024-04" db="EMBL/GenBank/DDBJ databases">
        <title>Three lactobacilli isolated from voided urine samples from females with type 2 diabetes.</title>
        <authorList>
            <person name="Kula A."/>
            <person name="Stegman N."/>
            <person name="Putonti C."/>
        </authorList>
    </citation>
    <scope>NUCLEOTIDE SEQUENCE [LARGE SCALE GENOMIC DNA]</scope>
    <source>
        <strain evidence="2 4">1855</strain>
    </source>
</reference>
<organism evidence="1 3">
    <name type="scientific">Lactobacillus jensenii</name>
    <dbReference type="NCBI Taxonomy" id="109790"/>
    <lineage>
        <taxon>Bacteria</taxon>
        <taxon>Bacillati</taxon>
        <taxon>Bacillota</taxon>
        <taxon>Bacilli</taxon>
        <taxon>Lactobacillales</taxon>
        <taxon>Lactobacillaceae</taxon>
        <taxon>Lactobacillus</taxon>
    </lineage>
</organism>
<dbReference type="InterPro" id="IPR016181">
    <property type="entry name" value="Acyl_CoA_acyltransferase"/>
</dbReference>
<dbReference type="RefSeq" id="WP_006584584.1">
    <property type="nucleotide sequence ID" value="NZ_CATOUV010000001.1"/>
</dbReference>
<evidence type="ECO:0000313" key="2">
    <source>
        <dbReference type="EMBL" id="MEL0564622.1"/>
    </source>
</evidence>
<dbReference type="Gene3D" id="3.40.630.30">
    <property type="match status" value="1"/>
</dbReference>
<dbReference type="Proteomes" id="UP000327236">
    <property type="component" value="Unassembled WGS sequence"/>
</dbReference>
<dbReference type="Proteomes" id="UP001385848">
    <property type="component" value="Unassembled WGS sequence"/>
</dbReference>
<dbReference type="OrthoDB" id="2189687at2"/>